<sequence>MVEERAAHPGAPPEARSTRVEPGQEVDLREYNERWHQIWGAGLLPGQRFDAGASPPLLRHLLESGKVPTAGRRVLVPGCGRGYDVVAAAAAGAALAVGLDICSLAVSAAGEHRDETLPAEAAARAAFEQRDFFEYSHPGGPFDLGFDYTFFCALPATEAVRKAWAEAWARLLAPGGELVTLIFPVDPSADPTMGPPFPVAPELYESLLTAAGFECLELEPVPTHLSHPARAGREWLGRWRRPGGSGGGGAAVASKF</sequence>
<reference evidence="6 7" key="1">
    <citation type="journal article" date="2018" name="Sci. Rep.">
        <title>Raphidocelis subcapitata (=Pseudokirchneriella subcapitata) provides an insight into genome evolution and environmental adaptations in the Sphaeropleales.</title>
        <authorList>
            <person name="Suzuki S."/>
            <person name="Yamaguchi H."/>
            <person name="Nakajima N."/>
            <person name="Kawachi M."/>
        </authorList>
    </citation>
    <scope>NUCLEOTIDE SEQUENCE [LARGE SCALE GENOMIC DNA]</scope>
    <source>
        <strain evidence="6 7">NIES-35</strain>
    </source>
</reference>
<evidence type="ECO:0000256" key="1">
    <source>
        <dbReference type="ARBA" id="ARBA00022553"/>
    </source>
</evidence>
<keyword evidence="1" id="KW-0597">Phosphoprotein</keyword>
<comment type="caution">
    <text evidence="6">The sequence shown here is derived from an EMBL/GenBank/DDBJ whole genome shotgun (WGS) entry which is preliminary data.</text>
</comment>
<evidence type="ECO:0000313" key="6">
    <source>
        <dbReference type="EMBL" id="GBF92003.1"/>
    </source>
</evidence>
<dbReference type="OrthoDB" id="276151at2759"/>
<dbReference type="Gene3D" id="3.40.50.150">
    <property type="entry name" value="Vaccinia Virus protein VP39"/>
    <property type="match status" value="1"/>
</dbReference>
<dbReference type="Proteomes" id="UP000247498">
    <property type="component" value="Unassembled WGS sequence"/>
</dbReference>
<gene>
    <name evidence="6" type="ORF">Rsub_04727</name>
</gene>
<organism evidence="6 7">
    <name type="scientific">Raphidocelis subcapitata</name>
    <dbReference type="NCBI Taxonomy" id="307507"/>
    <lineage>
        <taxon>Eukaryota</taxon>
        <taxon>Viridiplantae</taxon>
        <taxon>Chlorophyta</taxon>
        <taxon>core chlorophytes</taxon>
        <taxon>Chlorophyceae</taxon>
        <taxon>CS clade</taxon>
        <taxon>Sphaeropleales</taxon>
        <taxon>Selenastraceae</taxon>
        <taxon>Raphidocelis</taxon>
    </lineage>
</organism>
<evidence type="ECO:0000256" key="2">
    <source>
        <dbReference type="ARBA" id="ARBA00022603"/>
    </source>
</evidence>
<dbReference type="InterPro" id="IPR008854">
    <property type="entry name" value="TPMT"/>
</dbReference>
<proteinExistence type="predicted"/>
<evidence type="ECO:0000256" key="5">
    <source>
        <dbReference type="SAM" id="MobiDB-lite"/>
    </source>
</evidence>
<dbReference type="PROSITE" id="PS51585">
    <property type="entry name" value="SAM_MT_TPMT"/>
    <property type="match status" value="1"/>
</dbReference>
<dbReference type="GO" id="GO:0008757">
    <property type="term" value="F:S-adenosylmethionine-dependent methyltransferase activity"/>
    <property type="evidence" value="ECO:0007669"/>
    <property type="project" value="InterPro"/>
</dbReference>
<keyword evidence="4" id="KW-0949">S-adenosyl-L-methionine</keyword>
<dbReference type="GO" id="GO:0032259">
    <property type="term" value="P:methylation"/>
    <property type="evidence" value="ECO:0007669"/>
    <property type="project" value="UniProtKB-KW"/>
</dbReference>
<protein>
    <submittedName>
        <fullName evidence="6">Thiol methyltransferase</fullName>
    </submittedName>
</protein>
<dbReference type="STRING" id="307507.A0A2V0P2E0"/>
<evidence type="ECO:0000256" key="4">
    <source>
        <dbReference type="ARBA" id="ARBA00022691"/>
    </source>
</evidence>
<dbReference type="AlphaFoldDB" id="A0A2V0P2E0"/>
<name>A0A2V0P2E0_9CHLO</name>
<dbReference type="InParanoid" id="A0A2V0P2E0"/>
<dbReference type="PANTHER" id="PTHR32183:SF11">
    <property type="entry name" value="THIOL METHYLTRANSFERASE 2-RELATED"/>
    <property type="match status" value="1"/>
</dbReference>
<dbReference type="PANTHER" id="PTHR32183">
    <property type="match status" value="1"/>
</dbReference>
<keyword evidence="3 6" id="KW-0808">Transferase</keyword>
<dbReference type="Pfam" id="PF05724">
    <property type="entry name" value="TPMT"/>
    <property type="match status" value="1"/>
</dbReference>
<keyword evidence="7" id="KW-1185">Reference proteome</keyword>
<evidence type="ECO:0000313" key="7">
    <source>
        <dbReference type="Proteomes" id="UP000247498"/>
    </source>
</evidence>
<feature type="region of interest" description="Disordered" evidence="5">
    <location>
        <begin position="1"/>
        <end position="23"/>
    </location>
</feature>
<keyword evidence="2 6" id="KW-0489">Methyltransferase</keyword>
<feature type="region of interest" description="Disordered" evidence="5">
    <location>
        <begin position="237"/>
        <end position="256"/>
    </location>
</feature>
<accession>A0A2V0P2E0</accession>
<dbReference type="SUPFAM" id="SSF53335">
    <property type="entry name" value="S-adenosyl-L-methionine-dependent methyltransferases"/>
    <property type="match status" value="1"/>
</dbReference>
<evidence type="ECO:0000256" key="3">
    <source>
        <dbReference type="ARBA" id="ARBA00022679"/>
    </source>
</evidence>
<dbReference type="EMBL" id="BDRX01000028">
    <property type="protein sequence ID" value="GBF92003.1"/>
    <property type="molecule type" value="Genomic_DNA"/>
</dbReference>
<dbReference type="InterPro" id="IPR029063">
    <property type="entry name" value="SAM-dependent_MTases_sf"/>
</dbReference>
<dbReference type="FunCoup" id="A0A2V0P2E0">
    <property type="interactions" value="354"/>
</dbReference>